<evidence type="ECO:0000313" key="3">
    <source>
        <dbReference type="EMBL" id="QDU30768.1"/>
    </source>
</evidence>
<evidence type="ECO:0000256" key="1">
    <source>
        <dbReference type="SAM" id="MobiDB-lite"/>
    </source>
</evidence>
<feature type="chain" id="PRO_5021846166" evidence="2">
    <location>
        <begin position="23"/>
        <end position="140"/>
    </location>
</feature>
<keyword evidence="2" id="KW-0732">Signal</keyword>
<protein>
    <submittedName>
        <fullName evidence="3">Uncharacterized protein</fullName>
    </submittedName>
</protein>
<gene>
    <name evidence="3" type="ORF">ETAA8_59160</name>
</gene>
<dbReference type="Proteomes" id="UP000315017">
    <property type="component" value="Chromosome"/>
</dbReference>
<name>A0A517YKM3_9BACT</name>
<sequence precursor="true">MNQRVVGLVVAATILGLSQAQAIPPQLRGMSGPTIAVQFHESSVEISSLLDVSNVALQYSDGSVQRYENLQGRQLTIGGSGSHFGKGIVRVWVKAGPNLSGHGPGLGQLFERPATVAMDATPNPQRTKRSYTATMRNRQK</sequence>
<feature type="region of interest" description="Disordered" evidence="1">
    <location>
        <begin position="119"/>
        <end position="140"/>
    </location>
</feature>
<accession>A0A517YKM3</accession>
<evidence type="ECO:0000313" key="4">
    <source>
        <dbReference type="Proteomes" id="UP000315017"/>
    </source>
</evidence>
<dbReference type="EMBL" id="CP036274">
    <property type="protein sequence ID" value="QDU30768.1"/>
    <property type="molecule type" value="Genomic_DNA"/>
</dbReference>
<keyword evidence="4" id="KW-1185">Reference proteome</keyword>
<evidence type="ECO:0000256" key="2">
    <source>
        <dbReference type="SAM" id="SignalP"/>
    </source>
</evidence>
<proteinExistence type="predicted"/>
<feature type="compositionally biased region" description="Polar residues" evidence="1">
    <location>
        <begin position="122"/>
        <end position="140"/>
    </location>
</feature>
<reference evidence="3 4" key="1">
    <citation type="submission" date="2019-02" db="EMBL/GenBank/DDBJ databases">
        <title>Deep-cultivation of Planctomycetes and their phenomic and genomic characterization uncovers novel biology.</title>
        <authorList>
            <person name="Wiegand S."/>
            <person name="Jogler M."/>
            <person name="Boedeker C."/>
            <person name="Pinto D."/>
            <person name="Vollmers J."/>
            <person name="Rivas-Marin E."/>
            <person name="Kohn T."/>
            <person name="Peeters S.H."/>
            <person name="Heuer A."/>
            <person name="Rast P."/>
            <person name="Oberbeckmann S."/>
            <person name="Bunk B."/>
            <person name="Jeske O."/>
            <person name="Meyerdierks A."/>
            <person name="Storesund J.E."/>
            <person name="Kallscheuer N."/>
            <person name="Luecker S."/>
            <person name="Lage O.M."/>
            <person name="Pohl T."/>
            <person name="Merkel B.J."/>
            <person name="Hornburger P."/>
            <person name="Mueller R.-W."/>
            <person name="Bruemmer F."/>
            <person name="Labrenz M."/>
            <person name="Spormann A.M."/>
            <person name="Op den Camp H."/>
            <person name="Overmann J."/>
            <person name="Amann R."/>
            <person name="Jetten M.S.M."/>
            <person name="Mascher T."/>
            <person name="Medema M.H."/>
            <person name="Devos D.P."/>
            <person name="Kaster A.-K."/>
            <person name="Ovreas L."/>
            <person name="Rohde M."/>
            <person name="Galperin M.Y."/>
            <person name="Jogler C."/>
        </authorList>
    </citation>
    <scope>NUCLEOTIDE SEQUENCE [LARGE SCALE GENOMIC DNA]</scope>
    <source>
        <strain evidence="3 4">ETA_A8</strain>
    </source>
</reference>
<organism evidence="3 4">
    <name type="scientific">Anatilimnocola aggregata</name>
    <dbReference type="NCBI Taxonomy" id="2528021"/>
    <lineage>
        <taxon>Bacteria</taxon>
        <taxon>Pseudomonadati</taxon>
        <taxon>Planctomycetota</taxon>
        <taxon>Planctomycetia</taxon>
        <taxon>Pirellulales</taxon>
        <taxon>Pirellulaceae</taxon>
        <taxon>Anatilimnocola</taxon>
    </lineage>
</organism>
<dbReference type="AlphaFoldDB" id="A0A517YKM3"/>
<feature type="signal peptide" evidence="2">
    <location>
        <begin position="1"/>
        <end position="22"/>
    </location>
</feature>
<dbReference type="KEGG" id="aagg:ETAA8_59160"/>
<dbReference type="RefSeq" id="WP_145096782.1">
    <property type="nucleotide sequence ID" value="NZ_CP036274.1"/>
</dbReference>